<evidence type="ECO:0000256" key="5">
    <source>
        <dbReference type="ARBA" id="ARBA00022989"/>
    </source>
</evidence>
<dbReference type="CDD" id="cd06261">
    <property type="entry name" value="TM_PBP2"/>
    <property type="match status" value="1"/>
</dbReference>
<evidence type="ECO:0000256" key="1">
    <source>
        <dbReference type="ARBA" id="ARBA00004651"/>
    </source>
</evidence>
<keyword evidence="2 7" id="KW-0813">Transport</keyword>
<evidence type="ECO:0000256" key="7">
    <source>
        <dbReference type="RuleBase" id="RU363032"/>
    </source>
</evidence>
<keyword evidence="3" id="KW-1003">Cell membrane</keyword>
<dbReference type="PROSITE" id="PS50928">
    <property type="entry name" value="ABC_TM1"/>
    <property type="match status" value="1"/>
</dbReference>
<keyword evidence="6 7" id="KW-0472">Membrane</keyword>
<dbReference type="Gene3D" id="1.10.3720.10">
    <property type="entry name" value="MetI-like"/>
    <property type="match status" value="1"/>
</dbReference>
<dbReference type="PANTHER" id="PTHR43744:SF4">
    <property type="entry name" value="OSMOPROTECTIVE COMPOUNDS UPTAKE PERMEASE PROTEIN GGTD"/>
    <property type="match status" value="1"/>
</dbReference>
<protein>
    <submittedName>
        <fullName evidence="9">Sugar ABC transporter permease</fullName>
    </submittedName>
</protein>
<comment type="similarity">
    <text evidence="7">Belongs to the binding-protein-dependent transport system permease family.</text>
</comment>
<feature type="domain" description="ABC transmembrane type-1" evidence="8">
    <location>
        <begin position="176"/>
        <end position="368"/>
    </location>
</feature>
<feature type="transmembrane region" description="Helical" evidence="7">
    <location>
        <begin position="244"/>
        <end position="267"/>
    </location>
</feature>
<organism evidence="9 10">
    <name type="scientific">Candidatus Viridilinea mediisalina</name>
    <dbReference type="NCBI Taxonomy" id="2024553"/>
    <lineage>
        <taxon>Bacteria</taxon>
        <taxon>Bacillati</taxon>
        <taxon>Chloroflexota</taxon>
        <taxon>Chloroflexia</taxon>
        <taxon>Chloroflexales</taxon>
        <taxon>Chloroflexineae</taxon>
        <taxon>Oscillochloridaceae</taxon>
        <taxon>Candidatus Viridilinea</taxon>
    </lineage>
</organism>
<evidence type="ECO:0000256" key="6">
    <source>
        <dbReference type="ARBA" id="ARBA00023136"/>
    </source>
</evidence>
<dbReference type="PANTHER" id="PTHR43744">
    <property type="entry name" value="ABC TRANSPORTER PERMEASE PROTEIN MG189-RELATED-RELATED"/>
    <property type="match status" value="1"/>
</dbReference>
<sequence>MAAVTAKPAAPARRATSQKRQQLINKIIVNTILAILCVIWTLPTVGLLVSSFRDRDDIRSSGWWTVLPHRGLETVATIELPPDTNLREPITLPAELGSGTYTASQIADGVILPDGRQITWENRRARLIALQEPTWGMNTNFTLENYRIVTGGREYVYTDAAGNRVVESGEDLWGVLINNIAVVIPATVIPILIAAFAAYGFAWMRFPGRFLLFTIVVALLVVPLQVALIPLLRDFVRLDVNGTYMAVWLAHTGFGLPLATYLLYNYISQLPRDILESAFIDGASHFTIFTRLILPLSLPALASFAIFQFLWVWNDYLVALIFIGAQPNVQVLTMRLADMVGSRGQDWHVLTAGAFISMLIPLLVFFSLQRFFVRGLLAGSVKG</sequence>
<dbReference type="SUPFAM" id="SSF161098">
    <property type="entry name" value="MetI-like"/>
    <property type="match status" value="1"/>
</dbReference>
<comment type="subcellular location">
    <subcellularLocation>
        <location evidence="1 7">Cell membrane</location>
        <topology evidence="1 7">Multi-pass membrane protein</topology>
    </subcellularLocation>
</comment>
<dbReference type="InterPro" id="IPR000515">
    <property type="entry name" value="MetI-like"/>
</dbReference>
<keyword evidence="5 7" id="KW-1133">Transmembrane helix</keyword>
<keyword evidence="4 7" id="KW-0812">Transmembrane</keyword>
<feature type="transmembrane region" description="Helical" evidence="7">
    <location>
        <begin position="288"/>
        <end position="310"/>
    </location>
</feature>
<dbReference type="GO" id="GO:0005886">
    <property type="term" value="C:plasma membrane"/>
    <property type="evidence" value="ECO:0007669"/>
    <property type="project" value="UniProtKB-SubCell"/>
</dbReference>
<dbReference type="EMBL" id="NQWI01000001">
    <property type="protein sequence ID" value="PDW05013.1"/>
    <property type="molecule type" value="Genomic_DNA"/>
</dbReference>
<dbReference type="AlphaFoldDB" id="A0A2A6RPZ7"/>
<comment type="caution">
    <text evidence="9">The sequence shown here is derived from an EMBL/GenBank/DDBJ whole genome shotgun (WGS) entry which is preliminary data.</text>
</comment>
<feature type="transmembrane region" description="Helical" evidence="7">
    <location>
        <begin position="23"/>
        <end position="42"/>
    </location>
</feature>
<gene>
    <name evidence="9" type="ORF">CJ255_00015</name>
</gene>
<dbReference type="InterPro" id="IPR035906">
    <property type="entry name" value="MetI-like_sf"/>
</dbReference>
<evidence type="ECO:0000256" key="4">
    <source>
        <dbReference type="ARBA" id="ARBA00022692"/>
    </source>
</evidence>
<dbReference type="RefSeq" id="WP_097642033.1">
    <property type="nucleotide sequence ID" value="NZ_NQWI01000001.1"/>
</dbReference>
<feature type="transmembrane region" description="Helical" evidence="7">
    <location>
        <begin position="180"/>
        <end position="203"/>
    </location>
</feature>
<name>A0A2A6RPZ7_9CHLR</name>
<reference evidence="10" key="1">
    <citation type="submission" date="2017-08" db="EMBL/GenBank/DDBJ databases">
        <authorList>
            <person name="Grouzdev D.S."/>
            <person name="Gaisin V.A."/>
            <person name="Rysina M.S."/>
            <person name="Gorlenko V.M."/>
        </authorList>
    </citation>
    <scope>NUCLEOTIDE SEQUENCE [LARGE SCALE GENOMIC DNA]</scope>
    <source>
        <strain evidence="10">Kir15-3F</strain>
    </source>
</reference>
<dbReference type="OrthoDB" id="9815445at2"/>
<evidence type="ECO:0000313" key="9">
    <source>
        <dbReference type="EMBL" id="PDW05013.1"/>
    </source>
</evidence>
<keyword evidence="10" id="KW-1185">Reference proteome</keyword>
<proteinExistence type="inferred from homology"/>
<dbReference type="Pfam" id="PF00528">
    <property type="entry name" value="BPD_transp_1"/>
    <property type="match status" value="1"/>
</dbReference>
<evidence type="ECO:0000313" key="10">
    <source>
        <dbReference type="Proteomes" id="UP000220527"/>
    </source>
</evidence>
<evidence type="ECO:0000256" key="3">
    <source>
        <dbReference type="ARBA" id="ARBA00022475"/>
    </source>
</evidence>
<dbReference type="Proteomes" id="UP000220527">
    <property type="component" value="Unassembled WGS sequence"/>
</dbReference>
<feature type="transmembrane region" description="Helical" evidence="7">
    <location>
        <begin position="349"/>
        <end position="368"/>
    </location>
</feature>
<accession>A0A2A6RPZ7</accession>
<evidence type="ECO:0000259" key="8">
    <source>
        <dbReference type="PROSITE" id="PS50928"/>
    </source>
</evidence>
<dbReference type="GO" id="GO:0055085">
    <property type="term" value="P:transmembrane transport"/>
    <property type="evidence" value="ECO:0007669"/>
    <property type="project" value="InterPro"/>
</dbReference>
<feature type="transmembrane region" description="Helical" evidence="7">
    <location>
        <begin position="210"/>
        <end position="232"/>
    </location>
</feature>
<evidence type="ECO:0000256" key="2">
    <source>
        <dbReference type="ARBA" id="ARBA00022448"/>
    </source>
</evidence>